<dbReference type="GO" id="GO:0005524">
    <property type="term" value="F:ATP binding"/>
    <property type="evidence" value="ECO:0007669"/>
    <property type="project" value="UniProtKB-KW"/>
</dbReference>
<evidence type="ECO:0000313" key="9">
    <source>
        <dbReference type="Proteomes" id="UP000198924"/>
    </source>
</evidence>
<dbReference type="FunFam" id="3.40.50.300:FF:000011">
    <property type="entry name" value="Putative ABC transporter ATP-binding component"/>
    <property type="match status" value="1"/>
</dbReference>
<evidence type="ECO:0000256" key="5">
    <source>
        <dbReference type="ARBA" id="ARBA00069073"/>
    </source>
</evidence>
<dbReference type="InterPro" id="IPR003439">
    <property type="entry name" value="ABC_transporter-like_ATP-bd"/>
</dbReference>
<dbReference type="Pfam" id="PF12848">
    <property type="entry name" value="ABC_tran_Xtn"/>
    <property type="match status" value="1"/>
</dbReference>
<keyword evidence="1" id="KW-0677">Repeat</keyword>
<feature type="coiled-coil region" evidence="6">
    <location>
        <begin position="546"/>
        <end position="615"/>
    </location>
</feature>
<dbReference type="PROSITE" id="PS00211">
    <property type="entry name" value="ABC_TRANSPORTER_1"/>
    <property type="match status" value="2"/>
</dbReference>
<organism evidence="8 9">
    <name type="scientific">Methylophaga sulfidovorans</name>
    <dbReference type="NCBI Taxonomy" id="45496"/>
    <lineage>
        <taxon>Bacteria</taxon>
        <taxon>Pseudomonadati</taxon>
        <taxon>Pseudomonadota</taxon>
        <taxon>Gammaproteobacteria</taxon>
        <taxon>Thiotrichales</taxon>
        <taxon>Piscirickettsiaceae</taxon>
        <taxon>Methylophaga</taxon>
    </lineage>
</organism>
<evidence type="ECO:0000259" key="7">
    <source>
        <dbReference type="PROSITE" id="PS50893"/>
    </source>
</evidence>
<evidence type="ECO:0000256" key="3">
    <source>
        <dbReference type="ARBA" id="ARBA00022840"/>
    </source>
</evidence>
<reference evidence="9" key="1">
    <citation type="submission" date="2016-10" db="EMBL/GenBank/DDBJ databases">
        <authorList>
            <person name="Varghese N."/>
            <person name="Submissions S."/>
        </authorList>
    </citation>
    <scope>NUCLEOTIDE SEQUENCE [LARGE SCALE GENOMIC DNA]</scope>
    <source>
        <strain evidence="9">DSM 11578</strain>
    </source>
</reference>
<accession>A0A1I3YJD9</accession>
<dbReference type="PROSITE" id="PS50893">
    <property type="entry name" value="ABC_TRANSPORTER_2"/>
    <property type="match status" value="2"/>
</dbReference>
<dbReference type="InterPro" id="IPR027417">
    <property type="entry name" value="P-loop_NTPase"/>
</dbReference>
<dbReference type="OrthoDB" id="9762051at2"/>
<dbReference type="EMBL" id="FOSH01000008">
    <property type="protein sequence ID" value="SFK31893.1"/>
    <property type="molecule type" value="Genomic_DNA"/>
</dbReference>
<dbReference type="InterPro" id="IPR017871">
    <property type="entry name" value="ABC_transporter-like_CS"/>
</dbReference>
<proteinExistence type="inferred from homology"/>
<feature type="domain" description="ABC transporter" evidence="7">
    <location>
        <begin position="310"/>
        <end position="528"/>
    </location>
</feature>
<evidence type="ECO:0000256" key="2">
    <source>
        <dbReference type="ARBA" id="ARBA00022741"/>
    </source>
</evidence>
<keyword evidence="9" id="KW-1185">Reference proteome</keyword>
<dbReference type="Pfam" id="PF00005">
    <property type="entry name" value="ABC_tran"/>
    <property type="match status" value="2"/>
</dbReference>
<dbReference type="PANTHER" id="PTHR19211">
    <property type="entry name" value="ATP-BINDING TRANSPORT PROTEIN-RELATED"/>
    <property type="match status" value="1"/>
</dbReference>
<keyword evidence="3 8" id="KW-0067">ATP-binding</keyword>
<dbReference type="SUPFAM" id="SSF52540">
    <property type="entry name" value="P-loop containing nucleoside triphosphate hydrolases"/>
    <property type="match status" value="2"/>
</dbReference>
<dbReference type="InterPro" id="IPR050611">
    <property type="entry name" value="ABCF"/>
</dbReference>
<name>A0A1I3YJD9_9GAMM</name>
<dbReference type="InterPro" id="IPR032781">
    <property type="entry name" value="ABC_tran_Xtn"/>
</dbReference>
<dbReference type="PANTHER" id="PTHR19211:SF14">
    <property type="entry name" value="ATP-BINDING CASSETTE SUB-FAMILY F MEMBER 1"/>
    <property type="match status" value="1"/>
</dbReference>
<sequence length="631" mass="70747">MIKFNQVSLRRGTQLLFESANLIVHPGQRVGLTGANGTGKSSLFTMLRQQLHADTGEVSIPEVWTIAHVAQETPAVDTSALDYVLEGDAELTQLNQQLAEAEANHDGHLVSVLHDKLAAIDAYTANSRAGKLLHGLGFTAEQESWPVTAFSGGWRMRLNLAQALMCRSDLLLLDEPTNHLDLEAVYWLEEWLRAYPGTLIVISHDRDFLDRVVTHIAHIEQQRVKLYTGSYSDFELARAEHLANQQAAHQKQQREIAHMRSFVTRFKAKATKARQAQSRVKALERMELIAPAHVDSPFNFEFFPPSRLATPLLDLDKASVGYDENKPLISNIKMRLVPGDRIGLLGPNGAGKSTLIKLIAGVLEPLTGKRKEGKDIRIGYFAQHQLEQLRPDDSPLKHIQRLNKMASEQECRNFLGGFGFHGDKALEPVAPFSGGEKARLVLAILVYQKPAVLLLDEPTNHLDLEMRLALTVALQDFEGALVVVSHDRHLLRTVTDDLWLVSNGQAIVFDGDLDDYRQWLLNKDKPEKTTESSSAVNNKKQDRQLAAQQRQKLQPLRNTVKKAEQQMDKLNQALSSMETQLADTELYTDANKDKLKDLLQQQADLKTQLDETEMQWFDASEQLEAAQAAEE</sequence>
<evidence type="ECO:0000256" key="1">
    <source>
        <dbReference type="ARBA" id="ARBA00022737"/>
    </source>
</evidence>
<dbReference type="RefSeq" id="WP_091713455.1">
    <property type="nucleotide sequence ID" value="NZ_FOSH01000008.1"/>
</dbReference>
<evidence type="ECO:0000313" key="8">
    <source>
        <dbReference type="EMBL" id="SFK31893.1"/>
    </source>
</evidence>
<dbReference type="SMART" id="SM00382">
    <property type="entry name" value="AAA"/>
    <property type="match status" value="2"/>
</dbReference>
<protein>
    <recommendedName>
        <fullName evidence="5">Probable ATP-binding protein YheS</fullName>
    </recommendedName>
</protein>
<evidence type="ECO:0000256" key="4">
    <source>
        <dbReference type="ARBA" id="ARBA00061571"/>
    </source>
</evidence>
<keyword evidence="2" id="KW-0547">Nucleotide-binding</keyword>
<dbReference type="Gene3D" id="3.40.50.300">
    <property type="entry name" value="P-loop containing nucleotide triphosphate hydrolases"/>
    <property type="match status" value="2"/>
</dbReference>
<dbReference type="FunFam" id="3.40.50.300:FF:002053">
    <property type="entry name" value="ABC transporter ATP-binding protein"/>
    <property type="match status" value="1"/>
</dbReference>
<dbReference type="InterPro" id="IPR003593">
    <property type="entry name" value="AAA+_ATPase"/>
</dbReference>
<gene>
    <name evidence="8" type="ORF">SAMN04488079_10896</name>
</gene>
<feature type="domain" description="ABC transporter" evidence="7">
    <location>
        <begin position="2"/>
        <end position="246"/>
    </location>
</feature>
<dbReference type="AlphaFoldDB" id="A0A1I3YJD9"/>
<dbReference type="STRING" id="45496.SAMN04488079_10896"/>
<dbReference type="GO" id="GO:0016887">
    <property type="term" value="F:ATP hydrolysis activity"/>
    <property type="evidence" value="ECO:0007669"/>
    <property type="project" value="InterPro"/>
</dbReference>
<dbReference type="CDD" id="cd03221">
    <property type="entry name" value="ABCF_EF-3"/>
    <property type="match status" value="2"/>
</dbReference>
<comment type="similarity">
    <text evidence="4">Belongs to the ABC transporter superfamily. ABCF family. YheS subfamily.</text>
</comment>
<evidence type="ECO:0000256" key="6">
    <source>
        <dbReference type="SAM" id="Coils"/>
    </source>
</evidence>
<keyword evidence="6" id="KW-0175">Coiled coil</keyword>
<dbReference type="Proteomes" id="UP000198924">
    <property type="component" value="Unassembled WGS sequence"/>
</dbReference>